<evidence type="ECO:0000313" key="6">
    <source>
        <dbReference type="EMBL" id="KAK2549616.1"/>
    </source>
</evidence>
<keyword evidence="5" id="KW-0472">Membrane</keyword>
<keyword evidence="4" id="KW-1015">Disulfide bond</keyword>
<protein>
    <recommendedName>
        <fullName evidence="8">Fibrinogen C-terminal domain-containing protein</fullName>
    </recommendedName>
</protein>
<dbReference type="EMBL" id="JARQWQ010000123">
    <property type="protein sequence ID" value="KAK2549616.1"/>
    <property type="molecule type" value="Genomic_DNA"/>
</dbReference>
<dbReference type="GO" id="GO:0070492">
    <property type="term" value="F:oligosaccharide binding"/>
    <property type="evidence" value="ECO:0007669"/>
    <property type="project" value="TreeGrafter"/>
</dbReference>
<keyword evidence="5" id="KW-0812">Transmembrane</keyword>
<gene>
    <name evidence="6" type="ORF">P5673_029865</name>
</gene>
<dbReference type="GO" id="GO:0046872">
    <property type="term" value="F:metal ion binding"/>
    <property type="evidence" value="ECO:0007669"/>
    <property type="project" value="UniProtKB-KW"/>
</dbReference>
<comment type="caution">
    <text evidence="6">The sequence shown here is derived from an EMBL/GenBank/DDBJ whole genome shotgun (WGS) entry which is preliminary data.</text>
</comment>
<evidence type="ECO:0000256" key="1">
    <source>
        <dbReference type="ARBA" id="ARBA00022723"/>
    </source>
</evidence>
<keyword evidence="7" id="KW-1185">Reference proteome</keyword>
<feature type="transmembrane region" description="Helical" evidence="5">
    <location>
        <begin position="6"/>
        <end position="27"/>
    </location>
</feature>
<name>A0AAD9UTQ6_ACRCE</name>
<evidence type="ECO:0000256" key="4">
    <source>
        <dbReference type="ARBA" id="ARBA00023157"/>
    </source>
</evidence>
<dbReference type="GO" id="GO:0005615">
    <property type="term" value="C:extracellular space"/>
    <property type="evidence" value="ECO:0007669"/>
    <property type="project" value="TreeGrafter"/>
</dbReference>
<reference evidence="6" key="2">
    <citation type="journal article" date="2023" name="Science">
        <title>Genomic signatures of disease resistance in endangered staghorn corals.</title>
        <authorList>
            <person name="Vollmer S.V."/>
            <person name="Selwyn J.D."/>
            <person name="Despard B.A."/>
            <person name="Roesel C.L."/>
        </authorList>
    </citation>
    <scope>NUCLEOTIDE SEQUENCE</scope>
    <source>
        <strain evidence="6">K2</strain>
    </source>
</reference>
<reference evidence="6" key="1">
    <citation type="journal article" date="2023" name="G3 (Bethesda)">
        <title>Whole genome assembly and annotation of the endangered Caribbean coral Acropora cervicornis.</title>
        <authorList>
            <person name="Selwyn J.D."/>
            <person name="Vollmer S.V."/>
        </authorList>
    </citation>
    <scope>NUCLEOTIDE SEQUENCE</scope>
    <source>
        <strain evidence="6">K2</strain>
    </source>
</reference>
<evidence type="ECO:0000256" key="3">
    <source>
        <dbReference type="ARBA" id="ARBA00022837"/>
    </source>
</evidence>
<evidence type="ECO:0000256" key="5">
    <source>
        <dbReference type="SAM" id="Phobius"/>
    </source>
</evidence>
<evidence type="ECO:0000256" key="2">
    <source>
        <dbReference type="ARBA" id="ARBA00022734"/>
    </source>
</evidence>
<keyword evidence="2" id="KW-0430">Lectin</keyword>
<dbReference type="Proteomes" id="UP001249851">
    <property type="component" value="Unassembled WGS sequence"/>
</dbReference>
<keyword evidence="5" id="KW-1133">Transmembrane helix</keyword>
<accession>A0AAD9UTQ6</accession>
<dbReference type="InterPro" id="IPR036056">
    <property type="entry name" value="Fibrinogen-like_C"/>
</dbReference>
<sequence length="373" mass="42161">MHLTSTILYVCVGFSIFIGFTCQQALIQRSEDQHHGYFEVFLNHSLNLSSILSTIRVSRYIQCAFSCLQNVLCFSFNVATVQDINSKQYACQLLPTDKCRNPDDFVLSQEFHHYATPNPCGTSPREKGTRRPLNHKEGQCADGSFGRSCHPKVYKNCSEAPRKTGIYHILDNQSQTFPVLCDQVTEGGGWTMVFKVVNGVAQPAVGLLWNSRETLAENVTTALMTTTVNYLGHYKNRIVNNWEAFDPQKVRVVLYKNGSEVLSMSFNAVGTNRLNWFSQAKLLSSPWTDLETARRLQHFDITGSHKRYFEITHNYGGCRSDQGWLVVGNSACPWERHGSSKSSSIRFSKLKTETNWNIFNNVGVADVLAVFIR</sequence>
<keyword evidence="1" id="KW-0479">Metal-binding</keyword>
<organism evidence="6 7">
    <name type="scientific">Acropora cervicornis</name>
    <name type="common">Staghorn coral</name>
    <dbReference type="NCBI Taxonomy" id="6130"/>
    <lineage>
        <taxon>Eukaryota</taxon>
        <taxon>Metazoa</taxon>
        <taxon>Cnidaria</taxon>
        <taxon>Anthozoa</taxon>
        <taxon>Hexacorallia</taxon>
        <taxon>Scleractinia</taxon>
        <taxon>Astrocoeniina</taxon>
        <taxon>Acroporidae</taxon>
        <taxon>Acropora</taxon>
    </lineage>
</organism>
<proteinExistence type="predicted"/>
<dbReference type="NCBIfam" id="NF040941">
    <property type="entry name" value="GGGWT_bact"/>
    <property type="match status" value="1"/>
</dbReference>
<dbReference type="AlphaFoldDB" id="A0AAD9UTQ6"/>
<evidence type="ECO:0008006" key="8">
    <source>
        <dbReference type="Google" id="ProtNLM"/>
    </source>
</evidence>
<dbReference type="PANTHER" id="PTHR16146:SF46">
    <property type="entry name" value="INTELECTIN-1A-RELATED"/>
    <property type="match status" value="1"/>
</dbReference>
<evidence type="ECO:0000313" key="7">
    <source>
        <dbReference type="Proteomes" id="UP001249851"/>
    </source>
</evidence>
<dbReference type="Gene3D" id="3.90.215.10">
    <property type="entry name" value="Gamma Fibrinogen, chain A, domain 1"/>
    <property type="match status" value="1"/>
</dbReference>
<dbReference type="SUPFAM" id="SSF56496">
    <property type="entry name" value="Fibrinogen C-terminal domain-like"/>
    <property type="match status" value="1"/>
</dbReference>
<dbReference type="PANTHER" id="PTHR16146">
    <property type="entry name" value="INTELECTIN"/>
    <property type="match status" value="1"/>
</dbReference>
<keyword evidence="3" id="KW-0106">Calcium</keyword>
<dbReference type="InterPro" id="IPR014716">
    <property type="entry name" value="Fibrinogen_a/b/g_C_1"/>
</dbReference>